<dbReference type="PANTHER" id="PTHR40069">
    <property type="entry name" value="YWBE PROTEIN"/>
    <property type="match status" value="1"/>
</dbReference>
<feature type="region of interest" description="Disordered" evidence="1">
    <location>
        <begin position="226"/>
        <end position="252"/>
    </location>
</feature>
<dbReference type="EMBL" id="JBGBPQ010000015">
    <property type="protein sequence ID" value="KAL1510214.1"/>
    <property type="molecule type" value="Genomic_DNA"/>
</dbReference>
<dbReference type="Pfam" id="PF09962">
    <property type="entry name" value="DUF2196"/>
    <property type="match status" value="1"/>
</dbReference>
<sequence length="273" mass="29066">MLLLAALAARAHRLPLELGRPSLLHTEPFSVGCHDPLSVRSSPHPLLQPPPPPRSSAARFPSAAGRGGEARCCEALHDAARRTPHLTPPGRRGAAAYLRDERRRSAATPAARREPSRPSAPRSPPAPPPSRRVRCAAACRDESMRSRRQIHRHAAAGRGGGGRGAASPTARPEAGQRVAVVQKAHYATGERTLGVVADVLTRASEHRRGFKVRLTSGVVGRTLEILSEPSGGGRRGESVSSRGAGASDPLEKSSAELLAIPLEDIVRQRPERF</sequence>
<dbReference type="Proteomes" id="UP001515480">
    <property type="component" value="Unassembled WGS sequence"/>
</dbReference>
<dbReference type="AlphaFoldDB" id="A0AB34IYR3"/>
<feature type="region of interest" description="Disordered" evidence="1">
    <location>
        <begin position="35"/>
        <end position="178"/>
    </location>
</feature>
<keyword evidence="3" id="KW-1185">Reference proteome</keyword>
<feature type="compositionally biased region" description="Pro residues" evidence="1">
    <location>
        <begin position="121"/>
        <end position="130"/>
    </location>
</feature>
<evidence type="ECO:0000256" key="1">
    <source>
        <dbReference type="SAM" id="MobiDB-lite"/>
    </source>
</evidence>
<reference evidence="2 3" key="1">
    <citation type="journal article" date="2024" name="Science">
        <title>Giant polyketide synthase enzymes in the biosynthesis of giant marine polyether toxins.</title>
        <authorList>
            <person name="Fallon T.R."/>
            <person name="Shende V.V."/>
            <person name="Wierzbicki I.H."/>
            <person name="Pendleton A.L."/>
            <person name="Watervoot N.F."/>
            <person name="Auber R.P."/>
            <person name="Gonzalez D.J."/>
            <person name="Wisecaver J.H."/>
            <person name="Moore B.S."/>
        </authorList>
    </citation>
    <scope>NUCLEOTIDE SEQUENCE [LARGE SCALE GENOMIC DNA]</scope>
    <source>
        <strain evidence="2 3">12B1</strain>
    </source>
</reference>
<feature type="compositionally biased region" description="Basic and acidic residues" evidence="1">
    <location>
        <begin position="68"/>
        <end position="81"/>
    </location>
</feature>
<protein>
    <submittedName>
        <fullName evidence="2">Uncharacterized protein</fullName>
    </submittedName>
</protein>
<organism evidence="2 3">
    <name type="scientific">Prymnesium parvum</name>
    <name type="common">Toxic golden alga</name>
    <dbReference type="NCBI Taxonomy" id="97485"/>
    <lineage>
        <taxon>Eukaryota</taxon>
        <taxon>Haptista</taxon>
        <taxon>Haptophyta</taxon>
        <taxon>Prymnesiophyceae</taxon>
        <taxon>Prymnesiales</taxon>
        <taxon>Prymnesiaceae</taxon>
        <taxon>Prymnesium</taxon>
    </lineage>
</organism>
<accession>A0AB34IYR3</accession>
<feature type="compositionally biased region" description="Low complexity" evidence="1">
    <location>
        <begin position="238"/>
        <end position="247"/>
    </location>
</feature>
<feature type="compositionally biased region" description="Basic residues" evidence="1">
    <location>
        <begin position="146"/>
        <end position="155"/>
    </location>
</feature>
<gene>
    <name evidence="2" type="ORF">AB1Y20_006542</name>
</gene>
<proteinExistence type="predicted"/>
<dbReference type="PANTHER" id="PTHR40069:SF1">
    <property type="entry name" value="YWBE PROTEIN"/>
    <property type="match status" value="1"/>
</dbReference>
<name>A0AB34IYR3_PRYPA</name>
<feature type="compositionally biased region" description="Low complexity" evidence="1">
    <location>
        <begin position="55"/>
        <end position="64"/>
    </location>
</feature>
<evidence type="ECO:0000313" key="3">
    <source>
        <dbReference type="Proteomes" id="UP001515480"/>
    </source>
</evidence>
<evidence type="ECO:0000313" key="2">
    <source>
        <dbReference type="EMBL" id="KAL1510214.1"/>
    </source>
</evidence>
<dbReference type="InterPro" id="IPR019240">
    <property type="entry name" value="DUF2196"/>
</dbReference>
<comment type="caution">
    <text evidence="2">The sequence shown here is derived from an EMBL/GenBank/DDBJ whole genome shotgun (WGS) entry which is preliminary data.</text>
</comment>